<proteinExistence type="predicted"/>
<sequence>MAKYDAKTLEREFKSAASLRISRKNRGNQDYANDAGANHNLSEDCQTIAQGFSKIDDLKNVESELNQCTSEQEFNSNRSRFIRQAEELENSLQTKTGSASSMFGICIIWEEYNNFLESKLRPLRSRIEKLKKDLGSQQYKHIEELKALKLEQRQIEARMKENKQKAASEKDPAKKALLLQLIEEDGEKLKENLEKQKKIPTVNLRFEPDKYVSDLIKSMKEAIKNSGGDDNSGGSGSGRNKNKKDDDDDGGDNGSGNSGGGSGSGSGSGRKEDNKQTPQPSQQQLIIFETPSPRELTENERKRIEAMNNPDTENQTNKQQEQLQMLLIIGIVGIGYYFFFFLPNERSDAKKEIEEVFKENSPVVHDDLDNDL</sequence>
<feature type="transmembrane region" description="Helical" evidence="3">
    <location>
        <begin position="323"/>
        <end position="342"/>
    </location>
</feature>
<gene>
    <name evidence="4" type="ORF">GMARGA_LOCUS23058</name>
</gene>
<feature type="coiled-coil region" evidence="1">
    <location>
        <begin position="113"/>
        <end position="199"/>
    </location>
</feature>
<feature type="compositionally biased region" description="Gly residues" evidence="2">
    <location>
        <begin position="252"/>
        <end position="268"/>
    </location>
</feature>
<keyword evidence="1" id="KW-0175">Coiled coil</keyword>
<reference evidence="4 5" key="1">
    <citation type="submission" date="2021-06" db="EMBL/GenBank/DDBJ databases">
        <authorList>
            <person name="Kallberg Y."/>
            <person name="Tangrot J."/>
            <person name="Rosling A."/>
        </authorList>
    </citation>
    <scope>NUCLEOTIDE SEQUENCE [LARGE SCALE GENOMIC DNA]</scope>
    <source>
        <strain evidence="4 5">120-4 pot B 10/14</strain>
    </source>
</reference>
<accession>A0ABN7VUM8</accession>
<organism evidence="4 5">
    <name type="scientific">Gigaspora margarita</name>
    <dbReference type="NCBI Taxonomy" id="4874"/>
    <lineage>
        <taxon>Eukaryota</taxon>
        <taxon>Fungi</taxon>
        <taxon>Fungi incertae sedis</taxon>
        <taxon>Mucoromycota</taxon>
        <taxon>Glomeromycotina</taxon>
        <taxon>Glomeromycetes</taxon>
        <taxon>Diversisporales</taxon>
        <taxon>Gigasporaceae</taxon>
        <taxon>Gigaspora</taxon>
    </lineage>
</organism>
<keyword evidence="3" id="KW-0812">Transmembrane</keyword>
<evidence type="ECO:0000256" key="1">
    <source>
        <dbReference type="SAM" id="Coils"/>
    </source>
</evidence>
<keyword evidence="3" id="KW-1133">Transmembrane helix</keyword>
<evidence type="ECO:0000313" key="4">
    <source>
        <dbReference type="EMBL" id="CAG8800839.1"/>
    </source>
</evidence>
<feature type="compositionally biased region" description="Polar residues" evidence="2">
    <location>
        <begin position="276"/>
        <end position="285"/>
    </location>
</feature>
<evidence type="ECO:0000256" key="3">
    <source>
        <dbReference type="SAM" id="Phobius"/>
    </source>
</evidence>
<protein>
    <submittedName>
        <fullName evidence="4">23628_t:CDS:1</fullName>
    </submittedName>
</protein>
<keyword evidence="5" id="KW-1185">Reference proteome</keyword>
<evidence type="ECO:0000313" key="5">
    <source>
        <dbReference type="Proteomes" id="UP000789901"/>
    </source>
</evidence>
<dbReference type="Proteomes" id="UP000789901">
    <property type="component" value="Unassembled WGS sequence"/>
</dbReference>
<feature type="region of interest" description="Disordered" evidence="2">
    <location>
        <begin position="223"/>
        <end position="298"/>
    </location>
</feature>
<keyword evidence="3" id="KW-0472">Membrane</keyword>
<name>A0ABN7VUM8_GIGMA</name>
<dbReference type="EMBL" id="CAJVQB010022993">
    <property type="protein sequence ID" value="CAG8800839.1"/>
    <property type="molecule type" value="Genomic_DNA"/>
</dbReference>
<comment type="caution">
    <text evidence="4">The sequence shown here is derived from an EMBL/GenBank/DDBJ whole genome shotgun (WGS) entry which is preliminary data.</text>
</comment>
<evidence type="ECO:0000256" key="2">
    <source>
        <dbReference type="SAM" id="MobiDB-lite"/>
    </source>
</evidence>